<dbReference type="InterPro" id="IPR016897">
    <property type="entry name" value="SKP1"/>
</dbReference>
<dbReference type="EMBL" id="QGKX02000095">
    <property type="protein sequence ID" value="KAF3574027.1"/>
    <property type="molecule type" value="Genomic_DNA"/>
</dbReference>
<gene>
    <name evidence="4" type="ORF">F2Q69_00063598</name>
</gene>
<reference evidence="4" key="1">
    <citation type="submission" date="2019-12" db="EMBL/GenBank/DDBJ databases">
        <title>Genome sequencing and annotation of Brassica cretica.</title>
        <authorList>
            <person name="Studholme D.J."/>
            <person name="Sarris P."/>
        </authorList>
    </citation>
    <scope>NUCLEOTIDE SEQUENCE</scope>
    <source>
        <strain evidence="4">PFS-109/04</strain>
        <tissue evidence="4">Leaf</tissue>
    </source>
</reference>
<dbReference type="Pfam" id="PF01466">
    <property type="entry name" value="Skp1"/>
    <property type="match status" value="2"/>
</dbReference>
<evidence type="ECO:0000313" key="5">
    <source>
        <dbReference type="Proteomes" id="UP000712600"/>
    </source>
</evidence>
<proteinExistence type="predicted"/>
<evidence type="ECO:0000256" key="2">
    <source>
        <dbReference type="SAM" id="MobiDB-lite"/>
    </source>
</evidence>
<feature type="domain" description="SKP1 component dimerisation" evidence="3">
    <location>
        <begin position="191"/>
        <end position="232"/>
    </location>
</feature>
<dbReference type="AlphaFoldDB" id="A0A8S9RPA3"/>
<organism evidence="4 5">
    <name type="scientific">Brassica cretica</name>
    <name type="common">Mustard</name>
    <dbReference type="NCBI Taxonomy" id="69181"/>
    <lineage>
        <taxon>Eukaryota</taxon>
        <taxon>Viridiplantae</taxon>
        <taxon>Streptophyta</taxon>
        <taxon>Embryophyta</taxon>
        <taxon>Tracheophyta</taxon>
        <taxon>Spermatophyta</taxon>
        <taxon>Magnoliopsida</taxon>
        <taxon>eudicotyledons</taxon>
        <taxon>Gunneridae</taxon>
        <taxon>Pentapetalae</taxon>
        <taxon>rosids</taxon>
        <taxon>malvids</taxon>
        <taxon>Brassicales</taxon>
        <taxon>Brassicaceae</taxon>
        <taxon>Brassiceae</taxon>
        <taxon>Brassica</taxon>
    </lineage>
</organism>
<feature type="compositionally biased region" description="Basic residues" evidence="2">
    <location>
        <begin position="17"/>
        <end position="42"/>
    </location>
</feature>
<feature type="compositionally biased region" description="Basic and acidic residues" evidence="2">
    <location>
        <begin position="43"/>
        <end position="63"/>
    </location>
</feature>
<dbReference type="Gene3D" id="3.30.710.10">
    <property type="entry name" value="Potassium Channel Kv1.1, Chain A"/>
    <property type="match status" value="2"/>
</dbReference>
<comment type="pathway">
    <text evidence="1">Protein modification; protein ubiquitination.</text>
</comment>
<feature type="domain" description="SKP1 component dimerisation" evidence="3">
    <location>
        <begin position="81"/>
        <end position="122"/>
    </location>
</feature>
<sequence length="268" mass="30801">MSSVYERKPKTSWRKDNRWKRMHHSRRRKAPVATAKWKRRMKAVKDEDKAIDDGGEDREKRSLMDSGTKLMPAAKYLNITGLLDLTCMTVAYMIIDKIPEDMCTNIKNDYTPEEETEVRKEHGPSSDFWSLVMLKTVGQDELKASSRLPSFFVVKDEDKAIDDGGEDREKRSLMDSGTKLMPAAKYLNITGLLDLTCMTVAYMIIDKIPEDMCTNIKNDYTPEEETEVRKEHGPSSDFWSLVMLKTVGQDELKASSRLPSFFVDHLDN</sequence>
<comment type="caution">
    <text evidence="4">The sequence shown here is derived from an EMBL/GenBank/DDBJ whole genome shotgun (WGS) entry which is preliminary data.</text>
</comment>
<accession>A0A8S9RPA3</accession>
<dbReference type="PANTHER" id="PTHR11165">
    <property type="entry name" value="SKP1"/>
    <property type="match status" value="1"/>
</dbReference>
<feature type="compositionally biased region" description="Basic and acidic residues" evidence="2">
    <location>
        <begin position="1"/>
        <end position="16"/>
    </location>
</feature>
<feature type="region of interest" description="Disordered" evidence="2">
    <location>
        <begin position="1"/>
        <end position="63"/>
    </location>
</feature>
<dbReference type="SUPFAM" id="SSF81382">
    <property type="entry name" value="Skp1 dimerisation domain-like"/>
    <property type="match status" value="2"/>
</dbReference>
<dbReference type="Proteomes" id="UP000712600">
    <property type="component" value="Unassembled WGS sequence"/>
</dbReference>
<evidence type="ECO:0000313" key="4">
    <source>
        <dbReference type="EMBL" id="KAF3574027.1"/>
    </source>
</evidence>
<dbReference type="GO" id="GO:0006511">
    <property type="term" value="P:ubiquitin-dependent protein catabolic process"/>
    <property type="evidence" value="ECO:0007669"/>
    <property type="project" value="InterPro"/>
</dbReference>
<protein>
    <recommendedName>
        <fullName evidence="3">SKP1 component dimerisation domain-containing protein</fullName>
    </recommendedName>
</protein>
<evidence type="ECO:0000259" key="3">
    <source>
        <dbReference type="Pfam" id="PF01466"/>
    </source>
</evidence>
<dbReference type="InterPro" id="IPR016072">
    <property type="entry name" value="Skp1_comp_dimer"/>
</dbReference>
<name>A0A8S9RPA3_BRACR</name>
<dbReference type="InterPro" id="IPR036296">
    <property type="entry name" value="SKP1-like_dim_sf"/>
</dbReference>
<dbReference type="InterPro" id="IPR011333">
    <property type="entry name" value="SKP1/BTB/POZ_sf"/>
</dbReference>
<feature type="non-terminal residue" evidence="4">
    <location>
        <position position="1"/>
    </location>
</feature>
<evidence type="ECO:0000256" key="1">
    <source>
        <dbReference type="ARBA" id="ARBA00004906"/>
    </source>
</evidence>